<evidence type="ECO:0000256" key="1">
    <source>
        <dbReference type="SAM" id="MobiDB-lite"/>
    </source>
</evidence>
<name>A0AAP0I7A3_9MAGN</name>
<sequence>MDGQSATPLEMRQTSMVIKSSQATDQGVAISIIVASFTAEPPERQRPYPRLHEKDGRQGFMSTERQTE</sequence>
<keyword evidence="3" id="KW-1185">Reference proteome</keyword>
<evidence type="ECO:0000313" key="3">
    <source>
        <dbReference type="Proteomes" id="UP001417504"/>
    </source>
</evidence>
<dbReference type="Proteomes" id="UP001417504">
    <property type="component" value="Unassembled WGS sequence"/>
</dbReference>
<reference evidence="2 3" key="1">
    <citation type="submission" date="2024-01" db="EMBL/GenBank/DDBJ databases">
        <title>Genome assemblies of Stephania.</title>
        <authorList>
            <person name="Yang L."/>
        </authorList>
    </citation>
    <scope>NUCLEOTIDE SEQUENCE [LARGE SCALE GENOMIC DNA]</scope>
    <source>
        <strain evidence="2">QJT</strain>
        <tissue evidence="2">Leaf</tissue>
    </source>
</reference>
<organism evidence="2 3">
    <name type="scientific">Stephania japonica</name>
    <dbReference type="NCBI Taxonomy" id="461633"/>
    <lineage>
        <taxon>Eukaryota</taxon>
        <taxon>Viridiplantae</taxon>
        <taxon>Streptophyta</taxon>
        <taxon>Embryophyta</taxon>
        <taxon>Tracheophyta</taxon>
        <taxon>Spermatophyta</taxon>
        <taxon>Magnoliopsida</taxon>
        <taxon>Ranunculales</taxon>
        <taxon>Menispermaceae</taxon>
        <taxon>Menispermoideae</taxon>
        <taxon>Cissampelideae</taxon>
        <taxon>Stephania</taxon>
    </lineage>
</organism>
<gene>
    <name evidence="2" type="ORF">Sjap_018054</name>
</gene>
<dbReference type="AlphaFoldDB" id="A0AAP0I7A3"/>
<dbReference type="EMBL" id="JBBNAE010000007">
    <property type="protein sequence ID" value="KAK9109994.1"/>
    <property type="molecule type" value="Genomic_DNA"/>
</dbReference>
<proteinExistence type="predicted"/>
<accession>A0AAP0I7A3</accession>
<comment type="caution">
    <text evidence="2">The sequence shown here is derived from an EMBL/GenBank/DDBJ whole genome shotgun (WGS) entry which is preliminary data.</text>
</comment>
<feature type="region of interest" description="Disordered" evidence="1">
    <location>
        <begin position="40"/>
        <end position="68"/>
    </location>
</feature>
<evidence type="ECO:0000313" key="2">
    <source>
        <dbReference type="EMBL" id="KAK9109994.1"/>
    </source>
</evidence>
<feature type="compositionally biased region" description="Basic and acidic residues" evidence="1">
    <location>
        <begin position="41"/>
        <end position="57"/>
    </location>
</feature>
<protein>
    <submittedName>
        <fullName evidence="2">Uncharacterized protein</fullName>
    </submittedName>
</protein>